<accession>A0A369JIC2</accession>
<evidence type="ECO:0000256" key="2">
    <source>
        <dbReference type="SAM" id="SignalP"/>
    </source>
</evidence>
<feature type="compositionally biased region" description="Low complexity" evidence="1">
    <location>
        <begin position="313"/>
        <end position="325"/>
    </location>
</feature>
<gene>
    <name evidence="3" type="ORF">Hypma_012950</name>
</gene>
<protein>
    <submittedName>
        <fullName evidence="3">Uncharacterized protein</fullName>
    </submittedName>
</protein>
<evidence type="ECO:0000313" key="3">
    <source>
        <dbReference type="EMBL" id="RDB20155.1"/>
    </source>
</evidence>
<feature type="compositionally biased region" description="Low complexity" evidence="1">
    <location>
        <begin position="190"/>
        <end position="203"/>
    </location>
</feature>
<feature type="region of interest" description="Disordered" evidence="1">
    <location>
        <begin position="178"/>
        <end position="207"/>
    </location>
</feature>
<dbReference type="Proteomes" id="UP000076154">
    <property type="component" value="Unassembled WGS sequence"/>
</dbReference>
<feature type="chain" id="PRO_5016720604" evidence="2">
    <location>
        <begin position="26"/>
        <end position="557"/>
    </location>
</feature>
<feature type="region of interest" description="Disordered" evidence="1">
    <location>
        <begin position="370"/>
        <end position="414"/>
    </location>
</feature>
<sequence length="557" mass="59936">MSPPRPWGRLVRVVAMFFLSHTASPCIFHDFPSAHCTGLYMSAPRKGRRATTKTERRPYGGLANVWNEREDLEKPTSAPTSSYRNFQVLPQPPGQSPGQPAQPLIPNIPPQTPVNTAALQPPPNIPPQTPVHTAALQPPPPNISPQLPLQVVTVQPAPPTIPRQTSPHNVTLPQHHNALASSQQQDRPISSFSYHSTPPSSTFGDAVDPGNSFFPVLNSTSGYISESPTASIPYQGPSNNGVTSIASGSSPLGDPTHPHSGGQVTRTSRTRRHSSHPYSRLRPSTPTGAEMGARPNIRAGRNRSSNLPTPHTSSSYLIPGSSSSMSIPTYQQTLPPSVQTDPQMMFSTMGSFPPTSPSPSNVAIIPTIISNHLNNPTDPHSEGQPTRTSRSRRQSGHPYVRPQAGAGMGIHGSHNGIPSVGSSSNIVVPGPSNQFTSIFPTPGSSNLTLQQQQMPFSQYTSQSDPQFMATSQSSHLSIGSPNVMPSSHEPWDEFRPDFNYYLDSSTLPVPPPSTVTTTSFHMTHPHDTMTPSPPTHLPSHRQLSSSPHGSVKDKQIF</sequence>
<keyword evidence="4" id="KW-1185">Reference proteome</keyword>
<name>A0A369JIC2_HYPMA</name>
<comment type="caution">
    <text evidence="3">The sequence shown here is derived from an EMBL/GenBank/DDBJ whole genome shotgun (WGS) entry which is preliminary data.</text>
</comment>
<feature type="compositionally biased region" description="Polar residues" evidence="1">
    <location>
        <begin position="302"/>
        <end position="312"/>
    </location>
</feature>
<evidence type="ECO:0000313" key="4">
    <source>
        <dbReference type="Proteomes" id="UP000076154"/>
    </source>
</evidence>
<feature type="region of interest" description="Disordered" evidence="1">
    <location>
        <begin position="228"/>
        <end position="325"/>
    </location>
</feature>
<feature type="compositionally biased region" description="Polar residues" evidence="1">
    <location>
        <begin position="178"/>
        <end position="188"/>
    </location>
</feature>
<feature type="region of interest" description="Disordered" evidence="1">
    <location>
        <begin position="45"/>
        <end position="147"/>
    </location>
</feature>
<feature type="region of interest" description="Disordered" evidence="1">
    <location>
        <begin position="514"/>
        <end position="557"/>
    </location>
</feature>
<feature type="compositionally biased region" description="Pro residues" evidence="1">
    <location>
        <begin position="120"/>
        <end position="129"/>
    </location>
</feature>
<organism evidence="3 4">
    <name type="scientific">Hypsizygus marmoreus</name>
    <name type="common">White beech mushroom</name>
    <name type="synonym">Agaricus marmoreus</name>
    <dbReference type="NCBI Taxonomy" id="39966"/>
    <lineage>
        <taxon>Eukaryota</taxon>
        <taxon>Fungi</taxon>
        <taxon>Dikarya</taxon>
        <taxon>Basidiomycota</taxon>
        <taxon>Agaricomycotina</taxon>
        <taxon>Agaricomycetes</taxon>
        <taxon>Agaricomycetidae</taxon>
        <taxon>Agaricales</taxon>
        <taxon>Tricholomatineae</taxon>
        <taxon>Lyophyllaceae</taxon>
        <taxon>Hypsizygus</taxon>
    </lineage>
</organism>
<reference evidence="3" key="1">
    <citation type="submission" date="2018-04" db="EMBL/GenBank/DDBJ databases">
        <title>Whole genome sequencing of Hypsizygus marmoreus.</title>
        <authorList>
            <person name="Choi I.-G."/>
            <person name="Min B."/>
            <person name="Kim J.-G."/>
            <person name="Kim S."/>
            <person name="Oh Y.-L."/>
            <person name="Kong W.-S."/>
            <person name="Park H."/>
            <person name="Jeong J."/>
            <person name="Song E.-S."/>
        </authorList>
    </citation>
    <scope>NUCLEOTIDE SEQUENCE [LARGE SCALE GENOMIC DNA]</scope>
    <source>
        <strain evidence="3">51987-8</strain>
    </source>
</reference>
<dbReference type="InParanoid" id="A0A369JIC2"/>
<dbReference type="AlphaFoldDB" id="A0A369JIC2"/>
<keyword evidence="2" id="KW-0732">Signal</keyword>
<dbReference type="EMBL" id="LUEZ02000071">
    <property type="protein sequence ID" value="RDB20155.1"/>
    <property type="molecule type" value="Genomic_DNA"/>
</dbReference>
<feature type="signal peptide" evidence="2">
    <location>
        <begin position="1"/>
        <end position="25"/>
    </location>
</feature>
<evidence type="ECO:0000256" key="1">
    <source>
        <dbReference type="SAM" id="MobiDB-lite"/>
    </source>
</evidence>
<feature type="compositionally biased region" description="Polar residues" evidence="1">
    <location>
        <begin position="228"/>
        <end position="250"/>
    </location>
</feature>
<proteinExistence type="predicted"/>